<reference evidence="4 5" key="1">
    <citation type="submission" date="2016-10" db="EMBL/GenBank/DDBJ databases">
        <authorList>
            <person name="Varghese N."/>
            <person name="Submissions S."/>
        </authorList>
    </citation>
    <scope>NUCLEOTIDE SEQUENCE [LARGE SCALE GENOMIC DNA]</scope>
    <source>
        <strain evidence="4 5">DSM 16525</strain>
    </source>
</reference>
<feature type="transmembrane region" description="Helical" evidence="1">
    <location>
        <begin position="69"/>
        <end position="90"/>
    </location>
</feature>
<feature type="transmembrane region" description="Helical" evidence="1">
    <location>
        <begin position="206"/>
        <end position="224"/>
    </location>
</feature>
<dbReference type="STRING" id="1334629.MFUL124B02_06610"/>
<dbReference type="GO" id="GO:0006171">
    <property type="term" value="P:cAMP biosynthetic process"/>
    <property type="evidence" value="ECO:0007669"/>
    <property type="project" value="TreeGrafter"/>
</dbReference>
<feature type="domain" description="Guanylate cyclase" evidence="2">
    <location>
        <begin position="271"/>
        <end position="403"/>
    </location>
</feature>
<dbReference type="GO" id="GO:0035556">
    <property type="term" value="P:intracellular signal transduction"/>
    <property type="evidence" value="ECO:0007669"/>
    <property type="project" value="InterPro"/>
</dbReference>
<dbReference type="PANTHER" id="PTHR43081">
    <property type="entry name" value="ADENYLATE CYCLASE, TERMINAL-DIFFERENTIATION SPECIFIC-RELATED"/>
    <property type="match status" value="1"/>
</dbReference>
<dbReference type="Gene3D" id="3.30.70.1230">
    <property type="entry name" value="Nucleotide cyclase"/>
    <property type="match status" value="1"/>
</dbReference>
<dbReference type="SUPFAM" id="SSF55073">
    <property type="entry name" value="Nucleotide cyclase"/>
    <property type="match status" value="1"/>
</dbReference>
<reference evidence="3 6" key="2">
    <citation type="submission" date="2019-07" db="EMBL/GenBank/DDBJ databases">
        <title>Whole genome shotgun sequence of Myxococcus fulvus NBRC 100333.</title>
        <authorList>
            <person name="Hosoyama A."/>
            <person name="Uohara A."/>
            <person name="Ohji S."/>
            <person name="Ichikawa N."/>
        </authorList>
    </citation>
    <scope>NUCLEOTIDE SEQUENCE [LARGE SCALE GENOMIC DNA]</scope>
    <source>
        <strain evidence="3 6">NBRC 100333</strain>
    </source>
</reference>
<dbReference type="InterPro" id="IPR001054">
    <property type="entry name" value="A/G_cyclase"/>
</dbReference>
<dbReference type="EMBL" id="FOIB01000001">
    <property type="protein sequence ID" value="SET11212.1"/>
    <property type="molecule type" value="Genomic_DNA"/>
</dbReference>
<dbReference type="InterPro" id="IPR050697">
    <property type="entry name" value="Adenylyl/Guanylyl_Cyclase_3/4"/>
</dbReference>
<dbReference type="AlphaFoldDB" id="A0A511STT2"/>
<dbReference type="InterPro" id="IPR029787">
    <property type="entry name" value="Nucleotide_cyclase"/>
</dbReference>
<dbReference type="SMART" id="SM00044">
    <property type="entry name" value="CYCc"/>
    <property type="match status" value="1"/>
</dbReference>
<dbReference type="GO" id="GO:0004016">
    <property type="term" value="F:adenylate cyclase activity"/>
    <property type="evidence" value="ECO:0007669"/>
    <property type="project" value="UniProtKB-ARBA"/>
</dbReference>
<dbReference type="Proteomes" id="UP000183760">
    <property type="component" value="Unassembled WGS sequence"/>
</dbReference>
<evidence type="ECO:0000259" key="2">
    <source>
        <dbReference type="PROSITE" id="PS50125"/>
    </source>
</evidence>
<dbReference type="EMBL" id="BJXR01000006">
    <property type="protein sequence ID" value="GEN05320.1"/>
    <property type="molecule type" value="Genomic_DNA"/>
</dbReference>
<feature type="transmembrane region" description="Helical" evidence="1">
    <location>
        <begin position="132"/>
        <end position="152"/>
    </location>
</feature>
<dbReference type="PANTHER" id="PTHR43081:SF1">
    <property type="entry name" value="ADENYLATE CYCLASE, TERMINAL-DIFFERENTIATION SPECIFIC"/>
    <property type="match status" value="1"/>
</dbReference>
<keyword evidence="1" id="KW-0472">Membrane</keyword>
<feature type="transmembrane region" description="Helical" evidence="1">
    <location>
        <begin position="102"/>
        <end position="120"/>
    </location>
</feature>
<dbReference type="Proteomes" id="UP000321514">
    <property type="component" value="Unassembled WGS sequence"/>
</dbReference>
<evidence type="ECO:0000313" key="5">
    <source>
        <dbReference type="Proteomes" id="UP000183760"/>
    </source>
</evidence>
<keyword evidence="1" id="KW-0812">Transmembrane</keyword>
<dbReference type="PROSITE" id="PS50125">
    <property type="entry name" value="GUANYLATE_CYCLASE_2"/>
    <property type="match status" value="1"/>
</dbReference>
<sequence length="470" mass="51044">MGRGGREDVTLTVLAPPREGKEGEFAIMGRDDEGFSPGQDSAVARFALSRANEELVLAESSLRGEQRVAWVRLALMALLSVSQGGLAHVTGESLPPHDFQRVLAIVLYALFSVLALVVLLRQRPHLRHARWLPVPTTVADTSFFAFMGWHAWARTGQFDAGMLGASMGMVLVFSVARFSWLHVLLSTALSSMGYAFVAGVSGHGTWSSTSFVVFCYVTLGLLIARTNAEVGRMFLLLRRRDGLSRFLPKQVVERVMASGDTSLRPVQREVTILFSDIRDFTMLSETLQPREVLELLDEYFGRMTHIVMAHGGIVNKFLGDGMLACWGVPDSSEDHAEQAMRAALAMREKLAELNVLRLRRGLPPLRIGIGLHTGVVAAGMLGGAEQHEYTVIGDAVNLASRVEGLTKVHGVDILVSESTWTRGGGDFVGLRLGEAHVRGRREAVVVHALQGHALDAGVEPPAPVRIASGT</sequence>
<evidence type="ECO:0000313" key="6">
    <source>
        <dbReference type="Proteomes" id="UP000321514"/>
    </source>
</evidence>
<name>A0A511STT2_MYXFU</name>
<feature type="transmembrane region" description="Helical" evidence="1">
    <location>
        <begin position="158"/>
        <end position="176"/>
    </location>
</feature>
<proteinExistence type="predicted"/>
<keyword evidence="1" id="KW-1133">Transmembrane helix</keyword>
<dbReference type="CDD" id="cd07302">
    <property type="entry name" value="CHD"/>
    <property type="match status" value="1"/>
</dbReference>
<dbReference type="RefSeq" id="WP_245772132.1">
    <property type="nucleotide sequence ID" value="NZ_BJXR01000006.1"/>
</dbReference>
<evidence type="ECO:0000313" key="3">
    <source>
        <dbReference type="EMBL" id="GEN05320.1"/>
    </source>
</evidence>
<organism evidence="3 6">
    <name type="scientific">Myxococcus fulvus</name>
    <dbReference type="NCBI Taxonomy" id="33"/>
    <lineage>
        <taxon>Bacteria</taxon>
        <taxon>Pseudomonadati</taxon>
        <taxon>Myxococcota</taxon>
        <taxon>Myxococcia</taxon>
        <taxon>Myxococcales</taxon>
        <taxon>Cystobacterineae</taxon>
        <taxon>Myxococcaceae</taxon>
        <taxon>Myxococcus</taxon>
    </lineage>
</organism>
<dbReference type="Pfam" id="PF00211">
    <property type="entry name" value="Guanylate_cyc"/>
    <property type="match status" value="1"/>
</dbReference>
<comment type="caution">
    <text evidence="3">The sequence shown here is derived from an EMBL/GenBank/DDBJ whole genome shotgun (WGS) entry which is preliminary data.</text>
</comment>
<evidence type="ECO:0000256" key="1">
    <source>
        <dbReference type="SAM" id="Phobius"/>
    </source>
</evidence>
<keyword evidence="5" id="KW-1185">Reference proteome</keyword>
<evidence type="ECO:0000313" key="4">
    <source>
        <dbReference type="EMBL" id="SET11212.1"/>
    </source>
</evidence>
<gene>
    <name evidence="3" type="ORF">MFU01_03570</name>
    <name evidence="4" type="ORF">SAMN05443572_1011136</name>
</gene>
<accession>A0A511STT2</accession>
<protein>
    <submittedName>
        <fullName evidence="4">Adenylate cyclase</fullName>
    </submittedName>
</protein>